<keyword evidence="2" id="KW-1185">Reference proteome</keyword>
<evidence type="ECO:0000313" key="2">
    <source>
        <dbReference type="Proteomes" id="UP000325440"/>
    </source>
</evidence>
<dbReference type="EMBL" id="CABPRJ010001438">
    <property type="protein sequence ID" value="VVC36868.1"/>
    <property type="molecule type" value="Genomic_DNA"/>
</dbReference>
<reference evidence="1 2" key="1">
    <citation type="submission" date="2019-08" db="EMBL/GenBank/DDBJ databases">
        <authorList>
            <person name="Alioto T."/>
            <person name="Alioto T."/>
            <person name="Gomez Garrido J."/>
        </authorList>
    </citation>
    <scope>NUCLEOTIDE SEQUENCE [LARGE SCALE GENOMIC DNA]</scope>
</reference>
<evidence type="ECO:0000313" key="1">
    <source>
        <dbReference type="EMBL" id="VVC36868.1"/>
    </source>
</evidence>
<name>A0A5E4N029_9HEMI</name>
<accession>A0A5E4N029</accession>
<protein>
    <submittedName>
        <fullName evidence="1">Uncharacterized protein</fullName>
    </submittedName>
</protein>
<dbReference type="Proteomes" id="UP000325440">
    <property type="component" value="Unassembled WGS sequence"/>
</dbReference>
<proteinExistence type="predicted"/>
<organism evidence="1 2">
    <name type="scientific">Cinara cedri</name>
    <dbReference type="NCBI Taxonomy" id="506608"/>
    <lineage>
        <taxon>Eukaryota</taxon>
        <taxon>Metazoa</taxon>
        <taxon>Ecdysozoa</taxon>
        <taxon>Arthropoda</taxon>
        <taxon>Hexapoda</taxon>
        <taxon>Insecta</taxon>
        <taxon>Pterygota</taxon>
        <taxon>Neoptera</taxon>
        <taxon>Paraneoptera</taxon>
        <taxon>Hemiptera</taxon>
        <taxon>Sternorrhyncha</taxon>
        <taxon>Aphidomorpha</taxon>
        <taxon>Aphidoidea</taxon>
        <taxon>Aphididae</taxon>
        <taxon>Lachninae</taxon>
        <taxon>Cinara</taxon>
    </lineage>
</organism>
<dbReference type="AlphaFoldDB" id="A0A5E4N029"/>
<sequence length="89" mass="9753">MGCSRAIHLSPATVIVLLDAYRKTPDCLRYGLIICFVGGWVSRYVQLLTFMKSSPGGLRNPGVDLFSALKGDPVGRGFVPWSVTCLSYR</sequence>
<gene>
    <name evidence="1" type="ORF">CINCED_3A001134</name>
</gene>